<keyword evidence="5 9" id="KW-0808">Transferase</keyword>
<dbReference type="NCBIfam" id="NF011080">
    <property type="entry name" value="PRK14508.1-3"/>
    <property type="match status" value="1"/>
</dbReference>
<dbReference type="OrthoDB" id="6123450at2759"/>
<dbReference type="NCBIfam" id="TIGR00217">
    <property type="entry name" value="malQ"/>
    <property type="match status" value="1"/>
</dbReference>
<evidence type="ECO:0000256" key="2">
    <source>
        <dbReference type="ARBA" id="ARBA00005684"/>
    </source>
</evidence>
<proteinExistence type="inferred from homology"/>
<dbReference type="PANTHER" id="PTHR32438:SF5">
    <property type="entry name" value="4-ALPHA-GLUCANOTRANSFERASE DPE1, CHLOROPLASTIC_AMYLOPLASTIC"/>
    <property type="match status" value="1"/>
</dbReference>
<dbReference type="GO" id="GO:0005975">
    <property type="term" value="P:carbohydrate metabolic process"/>
    <property type="evidence" value="ECO:0007669"/>
    <property type="project" value="InterPro"/>
</dbReference>
<keyword evidence="11" id="KW-1185">Reference proteome</keyword>
<gene>
    <name evidence="10" type="ORF">Rsub_04227</name>
</gene>
<comment type="similarity">
    <text evidence="2 9">Belongs to the disproportionating enzyme family.</text>
</comment>
<organism evidence="10 11">
    <name type="scientific">Raphidocelis subcapitata</name>
    <dbReference type="NCBI Taxonomy" id="307507"/>
    <lineage>
        <taxon>Eukaryota</taxon>
        <taxon>Viridiplantae</taxon>
        <taxon>Chlorophyta</taxon>
        <taxon>core chlorophytes</taxon>
        <taxon>Chlorophyceae</taxon>
        <taxon>CS clade</taxon>
        <taxon>Sphaeropleales</taxon>
        <taxon>Selenastraceae</taxon>
        <taxon>Raphidocelis</taxon>
    </lineage>
</organism>
<dbReference type="EC" id="2.4.1.25" evidence="3 9"/>
<evidence type="ECO:0000256" key="1">
    <source>
        <dbReference type="ARBA" id="ARBA00000439"/>
    </source>
</evidence>
<dbReference type="FunCoup" id="A0A2V0P2Q8">
    <property type="interactions" value="246"/>
</dbReference>
<dbReference type="PANTHER" id="PTHR32438">
    <property type="entry name" value="4-ALPHA-GLUCANOTRANSFERASE DPE1, CHLOROPLASTIC/AMYLOPLASTIC"/>
    <property type="match status" value="1"/>
</dbReference>
<evidence type="ECO:0000256" key="4">
    <source>
        <dbReference type="ARBA" id="ARBA00022676"/>
    </source>
</evidence>
<dbReference type="GO" id="GO:0016787">
    <property type="term" value="F:hydrolase activity"/>
    <property type="evidence" value="ECO:0007669"/>
    <property type="project" value="UniProtKB-KW"/>
</dbReference>
<dbReference type="SUPFAM" id="SSF51445">
    <property type="entry name" value="(Trans)glycosidases"/>
    <property type="match status" value="1"/>
</dbReference>
<protein>
    <recommendedName>
        <fullName evidence="3 9">4-alpha-glucanotransferase</fullName>
        <ecNumber evidence="3 9">2.4.1.25</ecNumber>
    </recommendedName>
    <alternativeName>
        <fullName evidence="7 9">Amylomaltase</fullName>
    </alternativeName>
    <alternativeName>
        <fullName evidence="8 9">Disproportionating enzyme</fullName>
    </alternativeName>
</protein>
<dbReference type="InterPro" id="IPR003385">
    <property type="entry name" value="Glyco_hydro_77"/>
</dbReference>
<comment type="caution">
    <text evidence="10">The sequence shown here is derived from an EMBL/GenBank/DDBJ whole genome shotgun (WGS) entry which is preliminary data.</text>
</comment>
<keyword evidence="6 9" id="KW-0119">Carbohydrate metabolism</keyword>
<evidence type="ECO:0000256" key="8">
    <source>
        <dbReference type="ARBA" id="ARBA00031501"/>
    </source>
</evidence>
<evidence type="ECO:0000256" key="5">
    <source>
        <dbReference type="ARBA" id="ARBA00022679"/>
    </source>
</evidence>
<keyword evidence="10" id="KW-0378">Hydrolase</keyword>
<evidence type="ECO:0000256" key="3">
    <source>
        <dbReference type="ARBA" id="ARBA00012560"/>
    </source>
</evidence>
<dbReference type="STRING" id="307507.A0A2V0P2Q8"/>
<evidence type="ECO:0000256" key="6">
    <source>
        <dbReference type="ARBA" id="ARBA00023277"/>
    </source>
</evidence>
<name>A0A2V0P2Q8_9CHLO</name>
<keyword evidence="4 9" id="KW-0328">Glycosyltransferase</keyword>
<evidence type="ECO:0000313" key="11">
    <source>
        <dbReference type="Proteomes" id="UP000247498"/>
    </source>
</evidence>
<accession>A0A2V0P2Q8</accession>
<dbReference type="Gene3D" id="3.20.20.80">
    <property type="entry name" value="Glycosidases"/>
    <property type="match status" value="1"/>
</dbReference>
<dbReference type="Proteomes" id="UP000247498">
    <property type="component" value="Unassembled WGS sequence"/>
</dbReference>
<dbReference type="InterPro" id="IPR017853">
    <property type="entry name" value="GH"/>
</dbReference>
<dbReference type="EMBL" id="BDRX01000024">
    <property type="protein sequence ID" value="GBF91487.1"/>
    <property type="molecule type" value="Genomic_DNA"/>
</dbReference>
<evidence type="ECO:0000256" key="9">
    <source>
        <dbReference type="RuleBase" id="RU361207"/>
    </source>
</evidence>
<evidence type="ECO:0000313" key="10">
    <source>
        <dbReference type="EMBL" id="GBF91487.1"/>
    </source>
</evidence>
<comment type="catalytic activity">
    <reaction evidence="1 9">
        <text>Transfers a segment of a (1-&gt;4)-alpha-D-glucan to a new position in an acceptor, which may be glucose or a (1-&gt;4)-alpha-D-glucan.</text>
        <dbReference type="EC" id="2.4.1.25"/>
    </reaction>
</comment>
<evidence type="ECO:0000256" key="7">
    <source>
        <dbReference type="ARBA" id="ARBA00031423"/>
    </source>
</evidence>
<sequence>MRAAAAAPAAPALGVRLGPAYDSASNMPDWHKGRRAGIILHPTSLPGPYGIGELGAEAFAFLDWLADAGMQCWQVLPLVPPDAQYYSPYSGTDANCGNPLLISLDALITEGLLAPSDAPSGLKASGDVDFEAVAAAKAPLLSKAARALLAEPRFAALRASMARFRAANPWIEDSALFDALRRRPELEDKEWWAWPEPLRLRDARALADARKRHDAEIAEFVAVQFLFDRQWRAVKTYANSLGIKVVGDMPIYVGGQSADVWANRHLFELDEATCEPTEVSGVPPDAFSETGQLWGSPLYRWPAHEAEGYAWWAARLARAFSLYDETRIDHFRAFAGYWSVDAGEETAMNGSWCQGPGLALFDALKARLGEVPIMAEDLGVITSDVVALREAIGAPGMVVLQFAWGGGPTNVHLPHMHYENSFCYPGTHDNETSVGWFKGSANAQDKSYLRQYLGSDGSDVAWDFIRAAMMSVSRTSIIMLQDVMRLDNSARMNTPGKAAGNWAWRAGDSGVWERLAPEGRALRELAHAYGRLPRGARLDHA</sequence>
<dbReference type="AlphaFoldDB" id="A0A2V0P2Q8"/>
<dbReference type="InParanoid" id="A0A2V0P2Q8"/>
<dbReference type="Pfam" id="PF02446">
    <property type="entry name" value="Glyco_hydro_77"/>
    <property type="match status" value="1"/>
</dbReference>
<dbReference type="GO" id="GO:0004134">
    <property type="term" value="F:4-alpha-glucanotransferase activity"/>
    <property type="evidence" value="ECO:0007669"/>
    <property type="project" value="UniProtKB-EC"/>
</dbReference>
<reference evidence="10 11" key="1">
    <citation type="journal article" date="2018" name="Sci. Rep.">
        <title>Raphidocelis subcapitata (=Pseudokirchneriella subcapitata) provides an insight into genome evolution and environmental adaptations in the Sphaeropleales.</title>
        <authorList>
            <person name="Suzuki S."/>
            <person name="Yamaguchi H."/>
            <person name="Nakajima N."/>
            <person name="Kawachi M."/>
        </authorList>
    </citation>
    <scope>NUCLEOTIDE SEQUENCE [LARGE SCALE GENOMIC DNA]</scope>
    <source>
        <strain evidence="10 11">NIES-35</strain>
    </source>
</reference>